<feature type="transmembrane region" description="Helical" evidence="1">
    <location>
        <begin position="16"/>
        <end position="34"/>
    </location>
</feature>
<gene>
    <name evidence="3" type="ORF">JL106_17650</name>
</gene>
<dbReference type="EMBL" id="JAERWK010000023">
    <property type="protein sequence ID" value="MBM9469115.1"/>
    <property type="molecule type" value="Genomic_DNA"/>
</dbReference>
<dbReference type="Proteomes" id="UP000663792">
    <property type="component" value="Unassembled WGS sequence"/>
</dbReference>
<evidence type="ECO:0000256" key="1">
    <source>
        <dbReference type="SAM" id="Phobius"/>
    </source>
</evidence>
<dbReference type="CDD" id="cd01949">
    <property type="entry name" value="GGDEF"/>
    <property type="match status" value="1"/>
</dbReference>
<dbReference type="SMART" id="SM00267">
    <property type="entry name" value="GGDEF"/>
    <property type="match status" value="1"/>
</dbReference>
<dbReference type="Pfam" id="PF00990">
    <property type="entry name" value="GGDEF"/>
    <property type="match status" value="1"/>
</dbReference>
<accession>A0A938YJU7</accession>
<dbReference type="InterPro" id="IPR043128">
    <property type="entry name" value="Rev_trsase/Diguanyl_cyclase"/>
</dbReference>
<dbReference type="InterPro" id="IPR050469">
    <property type="entry name" value="Diguanylate_Cyclase"/>
</dbReference>
<feature type="transmembrane region" description="Helical" evidence="1">
    <location>
        <begin position="119"/>
        <end position="135"/>
    </location>
</feature>
<feature type="transmembrane region" description="Helical" evidence="1">
    <location>
        <begin position="141"/>
        <end position="160"/>
    </location>
</feature>
<dbReference type="AlphaFoldDB" id="A0A938YJU7"/>
<keyword evidence="1" id="KW-0812">Transmembrane</keyword>
<comment type="caution">
    <text evidence="3">The sequence shown here is derived from an EMBL/GenBank/DDBJ whole genome shotgun (WGS) entry which is preliminary data.</text>
</comment>
<evidence type="ECO:0000313" key="3">
    <source>
        <dbReference type="EMBL" id="MBM9469115.1"/>
    </source>
</evidence>
<dbReference type="InterPro" id="IPR029787">
    <property type="entry name" value="Nucleotide_cyclase"/>
</dbReference>
<protein>
    <submittedName>
        <fullName evidence="3">GGDEF domain-containing protein</fullName>
    </submittedName>
</protein>
<keyword evidence="4" id="KW-1185">Reference proteome</keyword>
<dbReference type="GO" id="GO:0052621">
    <property type="term" value="F:diguanylate cyclase activity"/>
    <property type="evidence" value="ECO:0007669"/>
    <property type="project" value="TreeGrafter"/>
</dbReference>
<dbReference type="GO" id="GO:0043709">
    <property type="term" value="P:cell adhesion involved in single-species biofilm formation"/>
    <property type="evidence" value="ECO:0007669"/>
    <property type="project" value="TreeGrafter"/>
</dbReference>
<sequence length="347" mass="36409">MRWLQPREPDAAARDIRVVYQVASAAAVIGLLLVPPSTSITHLVLTIAAFAVGAALVVPVTRLLPRARPAVWAIVPVFGVAALVAVDLVVLPNQPASLLFFFCPVLYAAAQLPPPGGRAITALSILGAGIVAFSSSGGRPAVLNLLFVAVALGVCGWVIAKSEAARCALVAQLRRQAAIDPLTGLVTRRVLDEAARSALTGAQSHHGTVLILIDIDHFKQINDRYGHPCGDEVLRWVATMLTARSRPDDIVCRIGGDEIAVLLPGAPLAAGLLRAEQIIEDVRTAPFVSSDGLEMTVTLSVGVAHAPTDAHDLRSLYAAADTVLYAAKRAGRNQLGQRSSLAATEQP</sequence>
<dbReference type="Gene3D" id="3.30.70.270">
    <property type="match status" value="1"/>
</dbReference>
<dbReference type="SUPFAM" id="SSF55073">
    <property type="entry name" value="Nucleotide cyclase"/>
    <property type="match status" value="1"/>
</dbReference>
<evidence type="ECO:0000313" key="4">
    <source>
        <dbReference type="Proteomes" id="UP000663792"/>
    </source>
</evidence>
<evidence type="ECO:0000259" key="2">
    <source>
        <dbReference type="PROSITE" id="PS50887"/>
    </source>
</evidence>
<feature type="transmembrane region" description="Helical" evidence="1">
    <location>
        <begin position="40"/>
        <end position="58"/>
    </location>
</feature>
<name>A0A938YJU7_9ACTN</name>
<dbReference type="GO" id="GO:0005886">
    <property type="term" value="C:plasma membrane"/>
    <property type="evidence" value="ECO:0007669"/>
    <property type="project" value="TreeGrafter"/>
</dbReference>
<dbReference type="FunFam" id="3.30.70.270:FF:000001">
    <property type="entry name" value="Diguanylate cyclase domain protein"/>
    <property type="match status" value="1"/>
</dbReference>
<dbReference type="PANTHER" id="PTHR45138">
    <property type="entry name" value="REGULATORY COMPONENTS OF SENSORY TRANSDUCTION SYSTEM"/>
    <property type="match status" value="1"/>
</dbReference>
<organism evidence="3 4">
    <name type="scientific">Nakamurella leprariae</name>
    <dbReference type="NCBI Taxonomy" id="2803911"/>
    <lineage>
        <taxon>Bacteria</taxon>
        <taxon>Bacillati</taxon>
        <taxon>Actinomycetota</taxon>
        <taxon>Actinomycetes</taxon>
        <taxon>Nakamurellales</taxon>
        <taxon>Nakamurellaceae</taxon>
        <taxon>Nakamurella</taxon>
    </lineage>
</organism>
<feature type="transmembrane region" description="Helical" evidence="1">
    <location>
        <begin position="70"/>
        <end position="90"/>
    </location>
</feature>
<dbReference type="PANTHER" id="PTHR45138:SF9">
    <property type="entry name" value="DIGUANYLATE CYCLASE DGCM-RELATED"/>
    <property type="match status" value="1"/>
</dbReference>
<keyword evidence="1" id="KW-1133">Transmembrane helix</keyword>
<keyword evidence="1" id="KW-0472">Membrane</keyword>
<feature type="domain" description="GGDEF" evidence="2">
    <location>
        <begin position="206"/>
        <end position="340"/>
    </location>
</feature>
<dbReference type="InterPro" id="IPR000160">
    <property type="entry name" value="GGDEF_dom"/>
</dbReference>
<proteinExistence type="predicted"/>
<dbReference type="GO" id="GO:1902201">
    <property type="term" value="P:negative regulation of bacterial-type flagellum-dependent cell motility"/>
    <property type="evidence" value="ECO:0007669"/>
    <property type="project" value="TreeGrafter"/>
</dbReference>
<dbReference type="NCBIfam" id="TIGR00254">
    <property type="entry name" value="GGDEF"/>
    <property type="match status" value="1"/>
</dbReference>
<reference evidence="3" key="1">
    <citation type="submission" date="2021-01" db="EMBL/GenBank/DDBJ databases">
        <title>YIM 132084 draft genome.</title>
        <authorList>
            <person name="An D."/>
        </authorList>
    </citation>
    <scope>NUCLEOTIDE SEQUENCE</scope>
    <source>
        <strain evidence="3">YIM 132084</strain>
    </source>
</reference>
<dbReference type="PROSITE" id="PS50887">
    <property type="entry name" value="GGDEF"/>
    <property type="match status" value="1"/>
</dbReference>